<dbReference type="InterPro" id="IPR017892">
    <property type="entry name" value="Pkinase_C"/>
</dbReference>
<sequence length="221" mass="25146">IAVGLFFLHSHGIIYRDLKLDNLLLDSDGHIKIADFGMCKEGIVGDATTSTFCGTPDYIAPEILSYKPYGKAVDWWSFGVLIYEMLAGQPPYGGDDEEELFHAIMENDVSYPRSMSAQAVSICKSFLTKAPHLRLGSGDSCQNKIKDHPFFRYTDWAKINRRQVQPPFKPVIRSAKDTSNFDREFTKEQHRLTPTDKLFIMNLDQTEFSGFSFVNPEFLIE</sequence>
<evidence type="ECO:0000256" key="9">
    <source>
        <dbReference type="ARBA" id="ARBA00022771"/>
    </source>
</evidence>
<evidence type="ECO:0000256" key="1">
    <source>
        <dbReference type="ARBA" id="ARBA00005490"/>
    </source>
</evidence>
<keyword evidence="4" id="KW-0597">Phosphoprotein</keyword>
<dbReference type="InterPro" id="IPR011009">
    <property type="entry name" value="Kinase-like_dom_sf"/>
</dbReference>
<evidence type="ECO:0000313" key="16">
    <source>
        <dbReference type="Proteomes" id="UP001626550"/>
    </source>
</evidence>
<dbReference type="SMART" id="SM00220">
    <property type="entry name" value="S_TKc"/>
    <property type="match status" value="1"/>
</dbReference>
<feature type="non-terminal residue" evidence="15">
    <location>
        <position position="221"/>
    </location>
</feature>
<dbReference type="PANTHER" id="PTHR24351">
    <property type="entry name" value="RIBOSOMAL PROTEIN S6 KINASE"/>
    <property type="match status" value="1"/>
</dbReference>
<dbReference type="PROSITE" id="PS00108">
    <property type="entry name" value="PROTEIN_KINASE_ST"/>
    <property type="match status" value="1"/>
</dbReference>
<dbReference type="InterPro" id="IPR008271">
    <property type="entry name" value="Ser/Thr_kinase_AS"/>
</dbReference>
<evidence type="ECO:0000256" key="5">
    <source>
        <dbReference type="ARBA" id="ARBA00022679"/>
    </source>
</evidence>
<evidence type="ECO:0000256" key="8">
    <source>
        <dbReference type="ARBA" id="ARBA00022741"/>
    </source>
</evidence>
<evidence type="ECO:0000256" key="11">
    <source>
        <dbReference type="ARBA" id="ARBA00022833"/>
    </source>
</evidence>
<keyword evidence="3" id="KW-0723">Serine/threonine-protein kinase</keyword>
<keyword evidence="10" id="KW-0418">Kinase</keyword>
<dbReference type="Gene3D" id="1.10.510.10">
    <property type="entry name" value="Transferase(Phosphotransferase) domain 1"/>
    <property type="match status" value="1"/>
</dbReference>
<proteinExistence type="inferred from homology"/>
<dbReference type="Pfam" id="PF00433">
    <property type="entry name" value="Pkinase_C"/>
    <property type="match status" value="1"/>
</dbReference>
<keyword evidence="5" id="KW-0808">Transferase</keyword>
<keyword evidence="8" id="KW-0547">Nucleotide-binding</keyword>
<dbReference type="Pfam" id="PF00069">
    <property type="entry name" value="Pkinase"/>
    <property type="match status" value="1"/>
</dbReference>
<keyword evidence="12" id="KW-0067">ATP-binding</keyword>
<dbReference type="Gene3D" id="3.30.200.20">
    <property type="entry name" value="Phosphorylase Kinase, domain 1"/>
    <property type="match status" value="1"/>
</dbReference>
<dbReference type="SUPFAM" id="SSF56112">
    <property type="entry name" value="Protein kinase-like (PK-like)"/>
    <property type="match status" value="1"/>
</dbReference>
<dbReference type="GO" id="GO:0004697">
    <property type="term" value="F:diacylglycerol-dependent serine/threonine kinase activity"/>
    <property type="evidence" value="ECO:0007669"/>
    <property type="project" value="UniProtKB-EC"/>
</dbReference>
<feature type="domain" description="AGC-kinase C-terminal" evidence="14">
    <location>
        <begin position="152"/>
        <end position="221"/>
    </location>
</feature>
<comment type="caution">
    <text evidence="15">The sequence shown here is derived from an EMBL/GenBank/DDBJ whole genome shotgun (WGS) entry which is preliminary data.</text>
</comment>
<keyword evidence="9" id="KW-0863">Zinc-finger</keyword>
<feature type="non-terminal residue" evidence="15">
    <location>
        <position position="1"/>
    </location>
</feature>
<reference evidence="15 16" key="1">
    <citation type="submission" date="2024-11" db="EMBL/GenBank/DDBJ databases">
        <title>Adaptive evolution of stress response genes in parasites aligns with host niche diversity.</title>
        <authorList>
            <person name="Hahn C."/>
            <person name="Resl P."/>
        </authorList>
    </citation>
    <scope>NUCLEOTIDE SEQUENCE [LARGE SCALE GENOMIC DNA]</scope>
    <source>
        <strain evidence="15">EGGRZ-B1_66</strain>
        <tissue evidence="15">Body</tissue>
    </source>
</reference>
<evidence type="ECO:0000313" key="15">
    <source>
        <dbReference type="EMBL" id="KAL3310097.1"/>
    </source>
</evidence>
<evidence type="ECO:0000256" key="7">
    <source>
        <dbReference type="ARBA" id="ARBA00022737"/>
    </source>
</evidence>
<organism evidence="15 16">
    <name type="scientific">Cichlidogyrus casuarinus</name>
    <dbReference type="NCBI Taxonomy" id="1844966"/>
    <lineage>
        <taxon>Eukaryota</taxon>
        <taxon>Metazoa</taxon>
        <taxon>Spiralia</taxon>
        <taxon>Lophotrochozoa</taxon>
        <taxon>Platyhelminthes</taxon>
        <taxon>Monogenea</taxon>
        <taxon>Monopisthocotylea</taxon>
        <taxon>Dactylogyridea</taxon>
        <taxon>Ancyrocephalidae</taxon>
        <taxon>Cichlidogyrus</taxon>
    </lineage>
</organism>
<accession>A0ABD2PRI0</accession>
<feature type="domain" description="Protein kinase" evidence="13">
    <location>
        <begin position="1"/>
        <end position="151"/>
    </location>
</feature>
<dbReference type="AlphaFoldDB" id="A0ABD2PRI0"/>
<dbReference type="FunFam" id="1.10.510.10:FF:000023">
    <property type="entry name" value="Protein kinase C"/>
    <property type="match status" value="1"/>
</dbReference>
<dbReference type="PROSITE" id="PS51285">
    <property type="entry name" value="AGC_KINASE_CTER"/>
    <property type="match status" value="1"/>
</dbReference>
<dbReference type="EMBL" id="JBJKFK010003244">
    <property type="protein sequence ID" value="KAL3310097.1"/>
    <property type="molecule type" value="Genomic_DNA"/>
</dbReference>
<evidence type="ECO:0000256" key="4">
    <source>
        <dbReference type="ARBA" id="ARBA00022553"/>
    </source>
</evidence>
<dbReference type="SMART" id="SM00133">
    <property type="entry name" value="S_TK_X"/>
    <property type="match status" value="1"/>
</dbReference>
<comment type="similarity">
    <text evidence="1">Belongs to the protein kinase superfamily. AGC Ser/Thr protein kinase family. PKC subfamily.</text>
</comment>
<evidence type="ECO:0000256" key="6">
    <source>
        <dbReference type="ARBA" id="ARBA00022723"/>
    </source>
</evidence>
<evidence type="ECO:0000256" key="12">
    <source>
        <dbReference type="ARBA" id="ARBA00022840"/>
    </source>
</evidence>
<gene>
    <name evidence="15" type="ORF">Ciccas_011343</name>
</gene>
<dbReference type="PROSITE" id="PS50011">
    <property type="entry name" value="PROTEIN_KINASE_DOM"/>
    <property type="match status" value="1"/>
</dbReference>
<protein>
    <recommendedName>
        <fullName evidence="2">protein kinase C</fullName>
        <ecNumber evidence="2">2.7.11.13</ecNumber>
    </recommendedName>
</protein>
<evidence type="ECO:0000256" key="2">
    <source>
        <dbReference type="ARBA" id="ARBA00012429"/>
    </source>
</evidence>
<keyword evidence="7" id="KW-0677">Repeat</keyword>
<dbReference type="InterPro" id="IPR000961">
    <property type="entry name" value="AGC-kinase_C"/>
</dbReference>
<dbReference type="GO" id="GO:0005524">
    <property type="term" value="F:ATP binding"/>
    <property type="evidence" value="ECO:0007669"/>
    <property type="project" value="UniProtKB-KW"/>
</dbReference>
<keyword evidence="16" id="KW-1185">Reference proteome</keyword>
<name>A0ABD2PRI0_9PLAT</name>
<keyword evidence="11" id="KW-0862">Zinc</keyword>
<evidence type="ECO:0000256" key="3">
    <source>
        <dbReference type="ARBA" id="ARBA00022527"/>
    </source>
</evidence>
<evidence type="ECO:0000256" key="10">
    <source>
        <dbReference type="ARBA" id="ARBA00022777"/>
    </source>
</evidence>
<evidence type="ECO:0000259" key="13">
    <source>
        <dbReference type="PROSITE" id="PS50011"/>
    </source>
</evidence>
<keyword evidence="6" id="KW-0479">Metal-binding</keyword>
<dbReference type="EC" id="2.7.11.13" evidence="2"/>
<dbReference type="GO" id="GO:0008270">
    <property type="term" value="F:zinc ion binding"/>
    <property type="evidence" value="ECO:0007669"/>
    <property type="project" value="UniProtKB-KW"/>
</dbReference>
<dbReference type="Proteomes" id="UP001626550">
    <property type="component" value="Unassembled WGS sequence"/>
</dbReference>
<dbReference type="InterPro" id="IPR000719">
    <property type="entry name" value="Prot_kinase_dom"/>
</dbReference>
<evidence type="ECO:0000259" key="14">
    <source>
        <dbReference type="PROSITE" id="PS51285"/>
    </source>
</evidence>